<evidence type="ECO:0000313" key="5">
    <source>
        <dbReference type="Proteomes" id="UP000515163"/>
    </source>
</evidence>
<comment type="subcellular location">
    <subcellularLocation>
        <location evidence="2">Nucleus</location>
    </subcellularLocation>
</comment>
<evidence type="ECO:0000256" key="3">
    <source>
        <dbReference type="SAM" id="MobiDB-lite"/>
    </source>
</evidence>
<protein>
    <submittedName>
        <fullName evidence="6">Forkhead box protein F1-B-like</fullName>
    </submittedName>
</protein>
<keyword evidence="2" id="KW-0539">Nucleus</keyword>
<dbReference type="SUPFAM" id="SSF46785">
    <property type="entry name" value="Winged helix' DNA-binding domain"/>
    <property type="match status" value="1"/>
</dbReference>
<reference evidence="6" key="1">
    <citation type="submission" date="2025-08" db="UniProtKB">
        <authorList>
            <consortium name="RefSeq"/>
        </authorList>
    </citation>
    <scope>IDENTIFICATION</scope>
    <source>
        <tissue evidence="6">Tentacle</tissue>
    </source>
</reference>
<dbReference type="AlphaFoldDB" id="A0A6P8ID71"/>
<dbReference type="PANTHER" id="PTHR11829">
    <property type="entry name" value="FORKHEAD BOX PROTEIN"/>
    <property type="match status" value="1"/>
</dbReference>
<dbReference type="KEGG" id="aten:116299473"/>
<dbReference type="GeneID" id="116299473"/>
<dbReference type="Pfam" id="PF00250">
    <property type="entry name" value="Forkhead"/>
    <property type="match status" value="1"/>
</dbReference>
<dbReference type="GO" id="GO:0000981">
    <property type="term" value="F:DNA-binding transcription factor activity, RNA polymerase II-specific"/>
    <property type="evidence" value="ECO:0007669"/>
    <property type="project" value="TreeGrafter"/>
</dbReference>
<feature type="DNA-binding region" description="Fork-head" evidence="2">
    <location>
        <begin position="33"/>
        <end position="125"/>
    </location>
</feature>
<feature type="domain" description="Fork-head" evidence="4">
    <location>
        <begin position="33"/>
        <end position="125"/>
    </location>
</feature>
<dbReference type="Gene3D" id="1.10.10.10">
    <property type="entry name" value="Winged helix-like DNA-binding domain superfamily/Winged helix DNA-binding domain"/>
    <property type="match status" value="1"/>
</dbReference>
<dbReference type="Proteomes" id="UP000515163">
    <property type="component" value="Unplaced"/>
</dbReference>
<dbReference type="PANTHER" id="PTHR11829:SF411">
    <property type="entry name" value="FORKHEAD BOX PROTEIN L2"/>
    <property type="match status" value="1"/>
</dbReference>
<evidence type="ECO:0000259" key="4">
    <source>
        <dbReference type="PROSITE" id="PS50039"/>
    </source>
</evidence>
<evidence type="ECO:0000256" key="2">
    <source>
        <dbReference type="PROSITE-ProRule" id="PRU00089"/>
    </source>
</evidence>
<dbReference type="InterPro" id="IPR050211">
    <property type="entry name" value="FOX_domain-containing"/>
</dbReference>
<dbReference type="InterPro" id="IPR036388">
    <property type="entry name" value="WH-like_DNA-bd_sf"/>
</dbReference>
<dbReference type="PROSITE" id="PS50039">
    <property type="entry name" value="FORK_HEAD_3"/>
    <property type="match status" value="1"/>
</dbReference>
<dbReference type="GO" id="GO:0009653">
    <property type="term" value="P:anatomical structure morphogenesis"/>
    <property type="evidence" value="ECO:0007669"/>
    <property type="project" value="TreeGrafter"/>
</dbReference>
<dbReference type="RefSeq" id="XP_031563992.1">
    <property type="nucleotide sequence ID" value="XM_031708132.1"/>
</dbReference>
<dbReference type="OrthoDB" id="5954824at2759"/>
<dbReference type="PRINTS" id="PR00053">
    <property type="entry name" value="FORKHEAD"/>
</dbReference>
<dbReference type="GO" id="GO:0005634">
    <property type="term" value="C:nucleus"/>
    <property type="evidence" value="ECO:0007669"/>
    <property type="project" value="UniProtKB-SubCell"/>
</dbReference>
<dbReference type="InParanoid" id="A0A6P8ID71"/>
<gene>
    <name evidence="6" type="primary">LOC116299473</name>
</gene>
<evidence type="ECO:0000313" key="6">
    <source>
        <dbReference type="RefSeq" id="XP_031563992.1"/>
    </source>
</evidence>
<proteinExistence type="predicted"/>
<dbReference type="InterPro" id="IPR036390">
    <property type="entry name" value="WH_DNA-bd_sf"/>
</dbReference>
<dbReference type="GO" id="GO:0000978">
    <property type="term" value="F:RNA polymerase II cis-regulatory region sequence-specific DNA binding"/>
    <property type="evidence" value="ECO:0007669"/>
    <property type="project" value="TreeGrafter"/>
</dbReference>
<dbReference type="SMART" id="SM00339">
    <property type="entry name" value="FH"/>
    <property type="match status" value="1"/>
</dbReference>
<feature type="non-terminal residue" evidence="6">
    <location>
        <position position="210"/>
    </location>
</feature>
<dbReference type="GO" id="GO:0030154">
    <property type="term" value="P:cell differentiation"/>
    <property type="evidence" value="ECO:0007669"/>
    <property type="project" value="TreeGrafter"/>
</dbReference>
<sequence>MEDKSKIAKESTMKRRKDDGDVSVHRMPLQHKTTPLTFKAIISVAILSSPIKKATLAQIYQFIQHAFNEFTKSRAGWKNTVRHNLSIHECFVKGGLAPPGKSCYWQIHENYAESFSQGDFSRRQVKIISKGKRVERRLSLTTGEKTRAGIFRGECHDIPSQNASRRPTQIDSDGHLAYSAWRASEEERKMFIAEVSPFCERYYCDGKQLC</sequence>
<keyword evidence="5" id="KW-1185">Reference proteome</keyword>
<name>A0A6P8ID71_ACTTE</name>
<evidence type="ECO:0000256" key="1">
    <source>
        <dbReference type="ARBA" id="ARBA00023125"/>
    </source>
</evidence>
<accession>A0A6P8ID71</accession>
<keyword evidence="1 2" id="KW-0238">DNA-binding</keyword>
<organism evidence="5 6">
    <name type="scientific">Actinia tenebrosa</name>
    <name type="common">Australian red waratah sea anemone</name>
    <dbReference type="NCBI Taxonomy" id="6105"/>
    <lineage>
        <taxon>Eukaryota</taxon>
        <taxon>Metazoa</taxon>
        <taxon>Cnidaria</taxon>
        <taxon>Anthozoa</taxon>
        <taxon>Hexacorallia</taxon>
        <taxon>Actiniaria</taxon>
        <taxon>Actiniidae</taxon>
        <taxon>Actinia</taxon>
    </lineage>
</organism>
<dbReference type="InterPro" id="IPR001766">
    <property type="entry name" value="Fork_head_dom"/>
</dbReference>
<feature type="region of interest" description="Disordered" evidence="3">
    <location>
        <begin position="1"/>
        <end position="23"/>
    </location>
</feature>